<accession>A0A2P4YHB9</accession>
<dbReference type="AlphaFoldDB" id="A0A2P4YHB9"/>
<organism evidence="1 2">
    <name type="scientific">Phytophthora palmivora</name>
    <dbReference type="NCBI Taxonomy" id="4796"/>
    <lineage>
        <taxon>Eukaryota</taxon>
        <taxon>Sar</taxon>
        <taxon>Stramenopiles</taxon>
        <taxon>Oomycota</taxon>
        <taxon>Peronosporomycetes</taxon>
        <taxon>Peronosporales</taxon>
        <taxon>Peronosporaceae</taxon>
        <taxon>Phytophthora</taxon>
    </lineage>
</organism>
<proteinExistence type="predicted"/>
<dbReference type="EMBL" id="NCKW01002832">
    <property type="protein sequence ID" value="POM77215.1"/>
    <property type="molecule type" value="Genomic_DNA"/>
</dbReference>
<dbReference type="Proteomes" id="UP000237271">
    <property type="component" value="Unassembled WGS sequence"/>
</dbReference>
<reference evidence="1 2" key="1">
    <citation type="journal article" date="2017" name="Genome Biol. Evol.">
        <title>Phytophthora megakarya and P. palmivora, closely related causal agents of cacao black pod rot, underwent increases in genome sizes and gene numbers by different mechanisms.</title>
        <authorList>
            <person name="Ali S.S."/>
            <person name="Shao J."/>
            <person name="Lary D.J."/>
            <person name="Kronmiller B."/>
            <person name="Shen D."/>
            <person name="Strem M.D."/>
            <person name="Amoako-Attah I."/>
            <person name="Akrofi A.Y."/>
            <person name="Begoude B.A."/>
            <person name="Ten Hoopen G.M."/>
            <person name="Coulibaly K."/>
            <person name="Kebe B.I."/>
            <person name="Melnick R.L."/>
            <person name="Guiltinan M.J."/>
            <person name="Tyler B.M."/>
            <person name="Meinhardt L.W."/>
            <person name="Bailey B.A."/>
        </authorList>
    </citation>
    <scope>NUCLEOTIDE SEQUENCE [LARGE SCALE GENOMIC DNA]</scope>
    <source>
        <strain evidence="2">sbr112.9</strain>
    </source>
</reference>
<protein>
    <submittedName>
        <fullName evidence="1">Uncharacterized protein</fullName>
    </submittedName>
</protein>
<keyword evidence="2" id="KW-1185">Reference proteome</keyword>
<comment type="caution">
    <text evidence="1">The sequence shown here is derived from an EMBL/GenBank/DDBJ whole genome shotgun (WGS) entry which is preliminary data.</text>
</comment>
<gene>
    <name evidence="1" type="ORF">PHPALM_5435</name>
</gene>
<name>A0A2P4YHB9_9STRA</name>
<sequence>MKTEERDGKKRKLHVNVDAAARLRGRSWLLVSTSLTTADIDAEGPTIVTCCASTVATPTPTRVDDEAAPRGEMDPERLAHCSAFPAGFRMSAMRGIHYIALR</sequence>
<evidence type="ECO:0000313" key="1">
    <source>
        <dbReference type="EMBL" id="POM77215.1"/>
    </source>
</evidence>
<evidence type="ECO:0000313" key="2">
    <source>
        <dbReference type="Proteomes" id="UP000237271"/>
    </source>
</evidence>